<dbReference type="AlphaFoldDB" id="A0AAD5RH24"/>
<comment type="caution">
    <text evidence="2">The sequence shown here is derived from an EMBL/GenBank/DDBJ whole genome shotgun (WGS) entry which is preliminary data.</text>
</comment>
<evidence type="ECO:0000256" key="1">
    <source>
        <dbReference type="SAM" id="MobiDB-lite"/>
    </source>
</evidence>
<accession>A0AAD5RH24</accession>
<dbReference type="EMBL" id="JAKWBI020000632">
    <property type="protein sequence ID" value="KAJ2893273.1"/>
    <property type="molecule type" value="Genomic_DNA"/>
</dbReference>
<name>A0AAD5RH24_9PEZI</name>
<organism evidence="2 3">
    <name type="scientific">Zalerion maritima</name>
    <dbReference type="NCBI Taxonomy" id="339359"/>
    <lineage>
        <taxon>Eukaryota</taxon>
        <taxon>Fungi</taxon>
        <taxon>Dikarya</taxon>
        <taxon>Ascomycota</taxon>
        <taxon>Pezizomycotina</taxon>
        <taxon>Sordariomycetes</taxon>
        <taxon>Lulworthiomycetidae</taxon>
        <taxon>Lulworthiales</taxon>
        <taxon>Lulworthiaceae</taxon>
        <taxon>Zalerion</taxon>
    </lineage>
</organism>
<proteinExistence type="predicted"/>
<feature type="region of interest" description="Disordered" evidence="1">
    <location>
        <begin position="65"/>
        <end position="86"/>
    </location>
</feature>
<reference evidence="2" key="1">
    <citation type="submission" date="2022-07" db="EMBL/GenBank/DDBJ databases">
        <title>Draft genome sequence of Zalerion maritima ATCC 34329, a (micro)plastics degrading marine fungus.</title>
        <authorList>
            <person name="Paco A."/>
            <person name="Goncalves M.F.M."/>
            <person name="Rocha-Santos T.A.P."/>
            <person name="Alves A."/>
        </authorList>
    </citation>
    <scope>NUCLEOTIDE SEQUENCE</scope>
    <source>
        <strain evidence="2">ATCC 34329</strain>
    </source>
</reference>
<evidence type="ECO:0000313" key="3">
    <source>
        <dbReference type="Proteomes" id="UP001201980"/>
    </source>
</evidence>
<keyword evidence="3" id="KW-1185">Reference proteome</keyword>
<dbReference type="Proteomes" id="UP001201980">
    <property type="component" value="Unassembled WGS sequence"/>
</dbReference>
<gene>
    <name evidence="2" type="ORF">MKZ38_008850</name>
</gene>
<evidence type="ECO:0000313" key="2">
    <source>
        <dbReference type="EMBL" id="KAJ2893273.1"/>
    </source>
</evidence>
<sequence length="144" mass="15588">MANTSNSQGAREDADQLSVARASWFEQLGYSLVVRVCEISGPAGRNAFPESSPIGTPTLAEFLFRNEPGPQNRNIPPFPPFPPVESNSRARSALFIPGTPYLGSHAHPGSFHRIPAVRIRKVLRRQFPFSQPSLSSVSSIGTGS</sequence>
<protein>
    <submittedName>
        <fullName evidence="2">Uncharacterized protein</fullName>
    </submittedName>
</protein>